<dbReference type="KEGG" id="crq:GCK72_006554"/>
<dbReference type="EMBL" id="DS268413">
    <property type="protein sequence ID" value="EFP07683.1"/>
    <property type="molecule type" value="Genomic_DNA"/>
</dbReference>
<dbReference type="OrthoDB" id="419138at2759"/>
<accession>E3LRR6</accession>
<dbReference type="AlphaFoldDB" id="E3LRR6"/>
<dbReference type="CTD" id="9818712"/>
<gene>
    <name evidence="1" type="ORF">CRE_26104</name>
</gene>
<dbReference type="RefSeq" id="XP_003113771.2">
    <property type="nucleotide sequence ID" value="XM_003113723.2"/>
</dbReference>
<dbReference type="GO" id="GO:1905515">
    <property type="term" value="P:non-motile cilium assembly"/>
    <property type="evidence" value="ECO:0007669"/>
    <property type="project" value="EnsemblMetazoa"/>
</dbReference>
<dbReference type="FunCoup" id="E3LRR6">
    <property type="interactions" value="735"/>
</dbReference>
<dbReference type="eggNOG" id="KOG4611">
    <property type="taxonomic scope" value="Eukaryota"/>
</dbReference>
<dbReference type="Proteomes" id="UP000008281">
    <property type="component" value="Unassembled WGS sequence"/>
</dbReference>
<dbReference type="STRING" id="31234.E3LRR6"/>
<keyword evidence="2" id="KW-1185">Reference proteome</keyword>
<proteinExistence type="predicted"/>
<dbReference type="PANTHER" id="PTHR21274">
    <property type="entry name" value="MECKELIN"/>
    <property type="match status" value="1"/>
</dbReference>
<dbReference type="HOGENOM" id="CLU_010935_0_0_1"/>
<dbReference type="GeneID" id="9818712"/>
<evidence type="ECO:0000313" key="1">
    <source>
        <dbReference type="EMBL" id="EFP07683.1"/>
    </source>
</evidence>
<name>E3LRR6_CAERE</name>
<protein>
    <submittedName>
        <fullName evidence="1">Uncharacterized protein</fullName>
    </submittedName>
</protein>
<sequence length="924" mass="105939">MLNYVIFSLLCIPLINSQFRSQNIAFTTAENCTRIQYFNRIELRCETCPNSTIPSDDRLSCRCSEEQRELSRNGFIPICQDCTPGTFPSPDQSECLSCQNGTCECSPSSILVYRDTAGHLLTSGAFCDSCARGFFRNDDRECTRCGNSCPGINFTNSDQVYTRIKLQNGVEMKSNYIENHLSSETKLCSERNIQSCEALVNMCALQNFEYGSPLNACGLLENIKRSFNPWQNAWDSLATTDDSELEKENVIDHQYLFKDDSYFELFFARYDVNGTFDGFFTSEHIDLLLCGDSLDPFAPFLFGRRFHKECKIRKTSFNDPSLERKFFEAYLKFTDEQGRPKLYPMHVLNSAVRTNGQLLNFANKDRNRWVLTRRFYLVDDYSMRFDNSSKLMRFAAKVGINVVLQKERDGYINPPYLTIEYDDTTDEILEYNLDVIYHKDPSGYDQKLIIALSILVPLSLFWSALCSYSWGRRHGKPSAVDASSILYFFVCEVSVLGDVFFALFGLIAVWITFAYKNQTYVLYNMLSEDQERALFHYIIAALVLKFFGLLFTMGALVFQETFFIDWERQKLKQTDEHGMPLSRDLSKSSEAEPVVVWRTYLIANEWNELQQYRKTSLALQIIMMILLMEYFQVKNYALVEPGFERNDVDASTTLSTLVSSLAVTVFLYLSLALAQVIIRVLVVERIVTDPFHNFVDLCSVSNISVLSLTHSLYGYYIHGRSVHGKGDAGMSEMNEFLQRERNNLCGFRGLETNSELQTFTVNLPQLFRSKYDEISAISKQTTSGVVGHEAVTARMNSTVEAHSQMNSFLKKFVDHSITDIDYVVRDRPVLESVLDMEMSDSSVTGTFTRDPVEIAYSKCFVYGNEWAWSSFECLTLTVFYLWTGSIYLAGAVVYLISHMIRLVFGYLSTNHLIKTSLVDQRFLV</sequence>
<dbReference type="OMA" id="YITENKG"/>
<organism evidence="2">
    <name type="scientific">Caenorhabditis remanei</name>
    <name type="common">Caenorhabditis vulgaris</name>
    <dbReference type="NCBI Taxonomy" id="31234"/>
    <lineage>
        <taxon>Eukaryota</taxon>
        <taxon>Metazoa</taxon>
        <taxon>Ecdysozoa</taxon>
        <taxon>Nematoda</taxon>
        <taxon>Chromadorea</taxon>
        <taxon>Rhabditida</taxon>
        <taxon>Rhabditina</taxon>
        <taxon>Rhabditomorpha</taxon>
        <taxon>Rhabditoidea</taxon>
        <taxon>Rhabditidae</taxon>
        <taxon>Peloderinae</taxon>
        <taxon>Caenorhabditis</taxon>
    </lineage>
</organism>
<evidence type="ECO:0000313" key="2">
    <source>
        <dbReference type="Proteomes" id="UP000008281"/>
    </source>
</evidence>
<dbReference type="GO" id="GO:0036038">
    <property type="term" value="C:MKS complex"/>
    <property type="evidence" value="ECO:0007669"/>
    <property type="project" value="InterPro"/>
</dbReference>
<dbReference type="InterPro" id="IPR019170">
    <property type="entry name" value="Meckelin"/>
</dbReference>
<dbReference type="Pfam" id="PF09773">
    <property type="entry name" value="Meckelin"/>
    <property type="match status" value="1"/>
</dbReference>
<dbReference type="PANTHER" id="PTHR21274:SF0">
    <property type="entry name" value="MECKELIN"/>
    <property type="match status" value="1"/>
</dbReference>
<reference evidence="1" key="1">
    <citation type="submission" date="2007-07" db="EMBL/GenBank/DDBJ databases">
        <title>PCAP assembly of the Caenorhabditis remanei genome.</title>
        <authorList>
            <consortium name="The Caenorhabditis remanei Sequencing Consortium"/>
            <person name="Wilson R.K."/>
        </authorList>
    </citation>
    <scope>NUCLEOTIDE SEQUENCE [LARGE SCALE GENOMIC DNA]</scope>
    <source>
        <strain evidence="1">PB4641</strain>
    </source>
</reference>